<comment type="caution">
    <text evidence="4">The sequence shown here is derived from an EMBL/GenBank/DDBJ whole genome shotgun (WGS) entry which is preliminary data.</text>
</comment>
<keyword evidence="2" id="KW-0378">Hydrolase</keyword>
<dbReference type="Proteomes" id="UP000270342">
    <property type="component" value="Unassembled WGS sequence"/>
</dbReference>
<evidence type="ECO:0000256" key="1">
    <source>
        <dbReference type="ARBA" id="ARBA00022723"/>
    </source>
</evidence>
<gene>
    <name evidence="4" type="ORF">D7S86_08565</name>
</gene>
<dbReference type="Pfam" id="PF07969">
    <property type="entry name" value="Amidohydro_3"/>
    <property type="match status" value="1"/>
</dbReference>
<dbReference type="InterPro" id="IPR013108">
    <property type="entry name" value="Amidohydro_3"/>
</dbReference>
<dbReference type="RefSeq" id="WP_121085419.1">
    <property type="nucleotide sequence ID" value="NZ_RBZU01000003.1"/>
</dbReference>
<name>A0A494Y226_9BURK</name>
<dbReference type="OrthoDB" id="9815027at2"/>
<organism evidence="4 5">
    <name type="scientific">Pararobbsia silviterrae</name>
    <dbReference type="NCBI Taxonomy" id="1792498"/>
    <lineage>
        <taxon>Bacteria</taxon>
        <taxon>Pseudomonadati</taxon>
        <taxon>Pseudomonadota</taxon>
        <taxon>Betaproteobacteria</taxon>
        <taxon>Burkholderiales</taxon>
        <taxon>Burkholderiaceae</taxon>
        <taxon>Pararobbsia</taxon>
    </lineage>
</organism>
<dbReference type="CDD" id="cd01293">
    <property type="entry name" value="Bact_CD"/>
    <property type="match status" value="1"/>
</dbReference>
<dbReference type="SUPFAM" id="SSF51556">
    <property type="entry name" value="Metallo-dependent hydrolases"/>
    <property type="match status" value="1"/>
</dbReference>
<sequence>MPSLADRSADLVIRRARVRDDAPLTDIAIREGRIVAVATDLDVDAVQTLDVGGRATLPGFIEAHIHLDKALLARARPSVSGTLDEAIRVTGELKARRDRADMLERASRVIEMAVQHGTTTLRAHPDVDPIQGLLGVEVMLELRERYRDLVDLQIVAFPQEGLFKAPGTEALLIEALRLGADVMGACPYNETHWDDTVRHIDRVFEIAARFGVDLDMHADFADDTRDPRFAAVSQIARKTIEMGYEGRVSLGHVTSLGAVPPDQLGALVDALRRADIHIVTLPATDLYLGGRTDTHARRRGLTPVRDLLDGGVNVAYASNNVRNAFTPFGNADMLHVGNLLAHAAQLGTPADQARVLEMATTRAARAIGLRDYGIAVGNPADLVVLDGMRVDEALLDLPPRSWVIKRGRIAVTTRHCCELHRAHALQDTSQ</sequence>
<evidence type="ECO:0000256" key="2">
    <source>
        <dbReference type="ARBA" id="ARBA00022801"/>
    </source>
</evidence>
<dbReference type="PANTHER" id="PTHR32027">
    <property type="entry name" value="CYTOSINE DEAMINASE"/>
    <property type="match status" value="1"/>
</dbReference>
<evidence type="ECO:0000259" key="3">
    <source>
        <dbReference type="Pfam" id="PF07969"/>
    </source>
</evidence>
<accession>A0A494Y226</accession>
<dbReference type="InterPro" id="IPR032466">
    <property type="entry name" value="Metal_Hydrolase"/>
</dbReference>
<keyword evidence="1" id="KW-0479">Metal-binding</keyword>
<keyword evidence="5" id="KW-1185">Reference proteome</keyword>
<dbReference type="PANTHER" id="PTHR32027:SF9">
    <property type="entry name" value="BLL3847 PROTEIN"/>
    <property type="match status" value="1"/>
</dbReference>
<reference evidence="4 5" key="1">
    <citation type="submission" date="2018-10" db="EMBL/GenBank/DDBJ databases">
        <title>Robbsia sp. DHC34, isolated from soil.</title>
        <authorList>
            <person name="Gao Z.-H."/>
            <person name="Qiu L.-H."/>
        </authorList>
    </citation>
    <scope>NUCLEOTIDE SEQUENCE [LARGE SCALE GENOMIC DNA]</scope>
    <source>
        <strain evidence="4 5">DHC34</strain>
    </source>
</reference>
<dbReference type="GO" id="GO:0046872">
    <property type="term" value="F:metal ion binding"/>
    <property type="evidence" value="ECO:0007669"/>
    <property type="project" value="UniProtKB-KW"/>
</dbReference>
<proteinExistence type="predicted"/>
<evidence type="ECO:0000313" key="4">
    <source>
        <dbReference type="EMBL" id="RKP56757.1"/>
    </source>
</evidence>
<dbReference type="InterPro" id="IPR052349">
    <property type="entry name" value="Metallo-hydrolase_Enzymes"/>
</dbReference>
<dbReference type="GO" id="GO:0016814">
    <property type="term" value="F:hydrolase activity, acting on carbon-nitrogen (but not peptide) bonds, in cyclic amidines"/>
    <property type="evidence" value="ECO:0007669"/>
    <property type="project" value="TreeGrafter"/>
</dbReference>
<dbReference type="SUPFAM" id="SSF51338">
    <property type="entry name" value="Composite domain of metallo-dependent hydrolases"/>
    <property type="match status" value="1"/>
</dbReference>
<dbReference type="Gene3D" id="3.20.20.140">
    <property type="entry name" value="Metal-dependent hydrolases"/>
    <property type="match status" value="1"/>
</dbReference>
<evidence type="ECO:0000313" key="5">
    <source>
        <dbReference type="Proteomes" id="UP000270342"/>
    </source>
</evidence>
<dbReference type="AlphaFoldDB" id="A0A494Y226"/>
<feature type="domain" description="Amidohydrolase 3" evidence="3">
    <location>
        <begin position="96"/>
        <end position="409"/>
    </location>
</feature>
<dbReference type="EMBL" id="RBZU01000003">
    <property type="protein sequence ID" value="RKP56757.1"/>
    <property type="molecule type" value="Genomic_DNA"/>
</dbReference>
<dbReference type="InterPro" id="IPR011059">
    <property type="entry name" value="Metal-dep_hydrolase_composite"/>
</dbReference>
<dbReference type="Gene3D" id="2.30.40.10">
    <property type="entry name" value="Urease, subunit C, domain 1"/>
    <property type="match status" value="1"/>
</dbReference>
<dbReference type="FunFam" id="3.20.20.140:FF:000019">
    <property type="entry name" value="Cytosine deaminase"/>
    <property type="match status" value="1"/>
</dbReference>
<dbReference type="GO" id="GO:0019239">
    <property type="term" value="F:deaminase activity"/>
    <property type="evidence" value="ECO:0007669"/>
    <property type="project" value="UniProtKB-ARBA"/>
</dbReference>
<protein>
    <submittedName>
        <fullName evidence="4">N-acyl-D-amino-acid deacylase</fullName>
    </submittedName>
</protein>